<accession>A0A2D4PZX9</accession>
<evidence type="ECO:0000256" key="1">
    <source>
        <dbReference type="SAM" id="MobiDB-lite"/>
    </source>
</evidence>
<reference evidence="2" key="1">
    <citation type="submission" date="2017-07" db="EMBL/GenBank/DDBJ databases">
        <authorList>
            <person name="Mikheyev A."/>
            <person name="Grau M."/>
        </authorList>
    </citation>
    <scope>NUCLEOTIDE SEQUENCE</scope>
    <source>
        <tissue evidence="2">Venom_gland</tissue>
    </source>
</reference>
<proteinExistence type="predicted"/>
<dbReference type="AlphaFoldDB" id="A0A2D4PZX9"/>
<reference evidence="2" key="2">
    <citation type="submission" date="2017-11" db="EMBL/GenBank/DDBJ databases">
        <title>Coralsnake Venomics: Analyses of Venom Gland Transcriptomes and Proteomes of Six Brazilian Taxa.</title>
        <authorList>
            <person name="Aird S.D."/>
            <person name="Jorge da Silva N."/>
            <person name="Qiu L."/>
            <person name="Villar-Briones A."/>
            <person name="Aparecida-Saddi V."/>
            <person name="Campos-Telles M.P."/>
            <person name="Grau M."/>
            <person name="Mikheyev A.S."/>
        </authorList>
    </citation>
    <scope>NUCLEOTIDE SEQUENCE</scope>
    <source>
        <tissue evidence="2">Venom_gland</tissue>
    </source>
</reference>
<organism evidence="2">
    <name type="scientific">Micrurus surinamensis</name>
    <name type="common">Surinam coral snake</name>
    <dbReference type="NCBI Taxonomy" id="129470"/>
    <lineage>
        <taxon>Eukaryota</taxon>
        <taxon>Metazoa</taxon>
        <taxon>Chordata</taxon>
        <taxon>Craniata</taxon>
        <taxon>Vertebrata</taxon>
        <taxon>Euteleostomi</taxon>
        <taxon>Lepidosauria</taxon>
        <taxon>Squamata</taxon>
        <taxon>Bifurcata</taxon>
        <taxon>Unidentata</taxon>
        <taxon>Episquamata</taxon>
        <taxon>Toxicofera</taxon>
        <taxon>Serpentes</taxon>
        <taxon>Colubroidea</taxon>
        <taxon>Elapidae</taxon>
        <taxon>Elapinae</taxon>
        <taxon>Micrurus</taxon>
    </lineage>
</organism>
<feature type="region of interest" description="Disordered" evidence="1">
    <location>
        <begin position="1"/>
        <end position="30"/>
    </location>
</feature>
<sequence length="140" mass="15992">MYKSTHNPKLEVTQDSVPPPTQNRSLEKSAKCSREDLAGASYKLHTSYLSIQGYRLMSCLFARMDDLTLRNSPPHRCTGTIPRWFTRPKSKLSSRSWRYLLDLLIRSPSLSKCRHKEPNVSEVQKKSVQLLGAQFPLQGS</sequence>
<evidence type="ECO:0000313" key="2">
    <source>
        <dbReference type="EMBL" id="LAB62806.1"/>
    </source>
</evidence>
<name>A0A2D4PZX9_MICSU</name>
<protein>
    <submittedName>
        <fullName evidence="2">Uncharacterized protein</fullName>
    </submittedName>
</protein>
<dbReference type="EMBL" id="IACN01099049">
    <property type="protein sequence ID" value="LAB62806.1"/>
    <property type="molecule type" value="Transcribed_RNA"/>
</dbReference>